<evidence type="ECO:0000313" key="2">
    <source>
        <dbReference type="Proteomes" id="UP000178684"/>
    </source>
</evidence>
<name>A0A1F5X2Z1_9BACT</name>
<dbReference type="Gene3D" id="3.90.79.10">
    <property type="entry name" value="Nucleoside Triphosphate Pyrophosphohydrolase"/>
    <property type="match status" value="1"/>
</dbReference>
<reference evidence="1 2" key="1">
    <citation type="journal article" date="2016" name="Nat. Commun.">
        <title>Thousands of microbial genomes shed light on interconnected biogeochemical processes in an aquifer system.</title>
        <authorList>
            <person name="Anantharaman K."/>
            <person name="Brown C.T."/>
            <person name="Hug L.A."/>
            <person name="Sharon I."/>
            <person name="Castelle C.J."/>
            <person name="Probst A.J."/>
            <person name="Thomas B.C."/>
            <person name="Singh A."/>
            <person name="Wilkins M.J."/>
            <person name="Karaoz U."/>
            <person name="Brodie E.L."/>
            <person name="Williams K.H."/>
            <person name="Hubbard S.S."/>
            <person name="Banfield J.F."/>
        </authorList>
    </citation>
    <scope>NUCLEOTIDE SEQUENCE [LARGE SCALE GENOMIC DNA]</scope>
</reference>
<dbReference type="EMBL" id="MFIE01000024">
    <property type="protein sequence ID" value="OGF82254.1"/>
    <property type="molecule type" value="Genomic_DNA"/>
</dbReference>
<evidence type="ECO:0008006" key="3">
    <source>
        <dbReference type="Google" id="ProtNLM"/>
    </source>
</evidence>
<accession>A0A1F5X2Z1</accession>
<protein>
    <recommendedName>
        <fullName evidence="3">Nudix hydrolase domain-containing protein</fullName>
    </recommendedName>
</protein>
<gene>
    <name evidence="1" type="ORF">A3B18_04055</name>
</gene>
<sequence>MISKNSKERRKKLHSDMQLFHFCAISKLMDSSKPENYHVATKAFVRNGEDILICYDANNDTWDLPGGRIGRGEFGIPLEKILDREIIEELGVSFWRNSTFRRTC</sequence>
<proteinExistence type="predicted"/>
<dbReference type="Proteomes" id="UP000178684">
    <property type="component" value="Unassembled WGS sequence"/>
</dbReference>
<organism evidence="1 2">
    <name type="scientific">Candidatus Giovannonibacteria bacterium RIFCSPLOWO2_01_FULL_46_13</name>
    <dbReference type="NCBI Taxonomy" id="1798352"/>
    <lineage>
        <taxon>Bacteria</taxon>
        <taxon>Candidatus Giovannoniibacteriota</taxon>
    </lineage>
</organism>
<dbReference type="SUPFAM" id="SSF55811">
    <property type="entry name" value="Nudix"/>
    <property type="match status" value="1"/>
</dbReference>
<dbReference type="InterPro" id="IPR015797">
    <property type="entry name" value="NUDIX_hydrolase-like_dom_sf"/>
</dbReference>
<comment type="caution">
    <text evidence="1">The sequence shown here is derived from an EMBL/GenBank/DDBJ whole genome shotgun (WGS) entry which is preliminary data.</text>
</comment>
<evidence type="ECO:0000313" key="1">
    <source>
        <dbReference type="EMBL" id="OGF82254.1"/>
    </source>
</evidence>
<dbReference type="AlphaFoldDB" id="A0A1F5X2Z1"/>